<keyword evidence="2" id="KW-1185">Reference proteome</keyword>
<protein>
    <submittedName>
        <fullName evidence="1">Uncharacterized protein</fullName>
    </submittedName>
</protein>
<organism evidence="1 2">
    <name type="scientific">Fuerstiella marisgermanici</name>
    <dbReference type="NCBI Taxonomy" id="1891926"/>
    <lineage>
        <taxon>Bacteria</taxon>
        <taxon>Pseudomonadati</taxon>
        <taxon>Planctomycetota</taxon>
        <taxon>Planctomycetia</taxon>
        <taxon>Planctomycetales</taxon>
        <taxon>Planctomycetaceae</taxon>
        <taxon>Fuerstiella</taxon>
    </lineage>
</organism>
<dbReference type="OrthoDB" id="220607at2"/>
<dbReference type="Proteomes" id="UP000187735">
    <property type="component" value="Chromosome"/>
</dbReference>
<dbReference type="EMBL" id="CP017641">
    <property type="protein sequence ID" value="APZ96172.1"/>
    <property type="molecule type" value="Genomic_DNA"/>
</dbReference>
<dbReference type="RefSeq" id="WP_077027231.1">
    <property type="nucleotide sequence ID" value="NZ_CP017641.1"/>
</dbReference>
<dbReference type="KEGG" id="fmr:Fuma_05840"/>
<reference evidence="1 2" key="1">
    <citation type="journal article" date="2016" name="Front. Microbiol.">
        <title>Fuerstia marisgermanicae gen. nov., sp. nov., an Unusual Member of the Phylum Planctomycetes from the German Wadden Sea.</title>
        <authorList>
            <person name="Kohn T."/>
            <person name="Heuer A."/>
            <person name="Jogler M."/>
            <person name="Vollmers J."/>
            <person name="Boedeker C."/>
            <person name="Bunk B."/>
            <person name="Rast P."/>
            <person name="Borchert D."/>
            <person name="Glockner I."/>
            <person name="Freese H.M."/>
            <person name="Klenk H.P."/>
            <person name="Overmann J."/>
            <person name="Kaster A.K."/>
            <person name="Rohde M."/>
            <person name="Wiegand S."/>
            <person name="Jogler C."/>
        </authorList>
    </citation>
    <scope>NUCLEOTIDE SEQUENCE [LARGE SCALE GENOMIC DNA]</scope>
    <source>
        <strain evidence="1 2">NH11</strain>
    </source>
</reference>
<gene>
    <name evidence="1" type="ORF">Fuma_05840</name>
</gene>
<name>A0A1P8WQ38_9PLAN</name>
<accession>A0A1P8WQ38</accession>
<sequence length="1321" mass="149282">MSRTATDNESREQCFRDLLGYLNFSDGTPGNRFRVCLNQILTTSDLPELPQDLKVELLQQLKTLAEAGESAFQEVAQAERAIVSAIDVVIPAYRQHHADLLFHLQPDDFRQPFFLALVFEATLAASHETGWDDSAALAQAALKRLNNYVGYRPVAILENGRRMQVYDHERFCPAPLYLKGVGVAAGPYRRLIEATLGFIGNLPEDMTGPAHFSLDRLEELCLDIRAHDHLHPVNKRTNYMFGEWDPETIDTKGFYSRFVVRRIILESLQRWMDAPSGIPAEERLFDASAVLAGTILMASAISGAGPETYDSSVSLTSLLPMVARQRDHFYQSLLETSSGSRRKRLTMSAQESRQPFGHVRHQLNMYLSQYGASQVQHRHLATFYASLGFEEAACEEATVIPCASARFESEIQSRLMLIQRAVRSSDLATARTLLTECLDLLHRGIHCGALVDPWNILGFQGMFPLFVAREDAIPDNRVEVLIEVIEQLFDASSAIMAEAAATGQRELHFSVERDFQTLAEEWDSYATTTVSDLPEVRGGESLQAAQHVATALTEWRTAGESAGDISFWREHVGHFESPRSFAQVVHALLDRGDGVAAMGLLMQWLSLAEEMGLESGSHSMHNLLHRLLRTINKNDDDAKQWQMLRRLFAFLEANAGAFWEVPSLKEYVDRHRKSDNQESAADNDGGLDLDHLFDEDGDEESDLFQAAYDDVVFRDSADDGNDSDTVDEGYGPGTTEFEVIYRQIEPRLKFLHTLGSLWSSAAVALSQRAQDSADTDEQQQHLREWLTSIRLFLKELGHLVTEVRDHEIKTYSADLDANIEYDIQMQSRFLLMQNAISTTVEFLMAERMLCSVLADGENLPGSGRDFDRQLVVMLRAVLTSDAATVRENFGRFATALQRRPLLYVPFEHGGQPTGILKARTLQAVIRMLLSQLPRLGLIEETYRLLQTAFKMERTSRPLGQAVTEFDRLFRIGLACSVEALLHAASRWKTSTTRQRRSVFRRLQRLLDAYRELWSAHSSSMRLSVVEELNDSDRADEVREFIETYGEDLFHTRMLTLGNARAIVHHGADSLLDELEQNLSVVQPVKIVDDVTAGVIGRDEATEMMEFVYEAVVDNFDRFLEYNTTTTHSDYGNRLYCLLDFLRLESLYDRFNWNNIPYQIAHEAAVRFGADDLAGEIEAELRDTTFEVADSLVDELQDLETEYGVQLPTLHDHVHERIVGALSVNRMTARVGRCSPGLSGVSEEEAADHFRILRQEIADFMEGRLGSGIEPPDWMHQLAREFERAHDEHAGLIAESLTNVDFQRVTQKEIDRQLARLIPDDE</sequence>
<evidence type="ECO:0000313" key="1">
    <source>
        <dbReference type="EMBL" id="APZ96172.1"/>
    </source>
</evidence>
<evidence type="ECO:0000313" key="2">
    <source>
        <dbReference type="Proteomes" id="UP000187735"/>
    </source>
</evidence>
<proteinExistence type="predicted"/>